<dbReference type="Proteomes" id="UP001597560">
    <property type="component" value="Unassembled WGS sequence"/>
</dbReference>
<evidence type="ECO:0000256" key="5">
    <source>
        <dbReference type="ARBA" id="ARBA00023136"/>
    </source>
</evidence>
<evidence type="ECO:0000313" key="10">
    <source>
        <dbReference type="Proteomes" id="UP001597560"/>
    </source>
</evidence>
<feature type="transmembrane region" description="Helical" evidence="6">
    <location>
        <begin position="375"/>
        <end position="398"/>
    </location>
</feature>
<keyword evidence="2" id="KW-1003">Cell membrane</keyword>
<feature type="domain" description="MacB-like periplasmic core" evidence="8">
    <location>
        <begin position="20"/>
        <end position="243"/>
    </location>
</feature>
<dbReference type="Pfam" id="PF12704">
    <property type="entry name" value="MacB_PCD"/>
    <property type="match status" value="1"/>
</dbReference>
<feature type="domain" description="ABC3 transporter permease C-terminal" evidence="7">
    <location>
        <begin position="667"/>
        <end position="767"/>
    </location>
</feature>
<dbReference type="InterPro" id="IPR003838">
    <property type="entry name" value="ABC3_permease_C"/>
</dbReference>
<accession>A0ABW6B2I8</accession>
<feature type="transmembrane region" description="Helical" evidence="6">
    <location>
        <begin position="706"/>
        <end position="729"/>
    </location>
</feature>
<feature type="transmembrane region" description="Helical" evidence="6">
    <location>
        <begin position="749"/>
        <end position="767"/>
    </location>
</feature>
<proteinExistence type="predicted"/>
<evidence type="ECO:0000256" key="6">
    <source>
        <dbReference type="SAM" id="Phobius"/>
    </source>
</evidence>
<dbReference type="InterPro" id="IPR025857">
    <property type="entry name" value="MacB_PCD"/>
</dbReference>
<evidence type="ECO:0000256" key="2">
    <source>
        <dbReference type="ARBA" id="ARBA00022475"/>
    </source>
</evidence>
<keyword evidence="4 6" id="KW-1133">Transmembrane helix</keyword>
<comment type="subcellular location">
    <subcellularLocation>
        <location evidence="1">Cell membrane</location>
        <topology evidence="1">Multi-pass membrane protein</topology>
    </subcellularLocation>
</comment>
<dbReference type="EMBL" id="JBHUPA010000007">
    <property type="protein sequence ID" value="MFD2962486.1"/>
    <property type="molecule type" value="Genomic_DNA"/>
</dbReference>
<gene>
    <name evidence="9" type="ORF">ACFS6J_11865</name>
</gene>
<dbReference type="InterPro" id="IPR050250">
    <property type="entry name" value="Macrolide_Exporter_MacB"/>
</dbReference>
<feature type="transmembrane region" description="Helical" evidence="6">
    <location>
        <begin position="663"/>
        <end position="685"/>
    </location>
</feature>
<dbReference type="RefSeq" id="WP_377610701.1">
    <property type="nucleotide sequence ID" value="NZ_JBHUPA010000007.1"/>
</dbReference>
<reference evidence="10" key="1">
    <citation type="journal article" date="2019" name="Int. J. Syst. Evol. Microbiol.">
        <title>The Global Catalogue of Microorganisms (GCM) 10K type strain sequencing project: providing services to taxonomists for standard genome sequencing and annotation.</title>
        <authorList>
            <consortium name="The Broad Institute Genomics Platform"/>
            <consortium name="The Broad Institute Genome Sequencing Center for Infectious Disease"/>
            <person name="Wu L."/>
            <person name="Ma J."/>
        </authorList>
    </citation>
    <scope>NUCLEOTIDE SEQUENCE [LARGE SCALE GENOMIC DNA]</scope>
    <source>
        <strain evidence="10">KCTC 23098</strain>
    </source>
</reference>
<protein>
    <submittedName>
        <fullName evidence="9">ABC transporter permease</fullName>
    </submittedName>
</protein>
<evidence type="ECO:0000256" key="1">
    <source>
        <dbReference type="ARBA" id="ARBA00004651"/>
    </source>
</evidence>
<dbReference type="PANTHER" id="PTHR30572:SF18">
    <property type="entry name" value="ABC-TYPE MACROLIDE FAMILY EXPORT SYSTEM PERMEASE COMPONENT 2"/>
    <property type="match status" value="1"/>
</dbReference>
<evidence type="ECO:0000256" key="4">
    <source>
        <dbReference type="ARBA" id="ARBA00022989"/>
    </source>
</evidence>
<evidence type="ECO:0000259" key="8">
    <source>
        <dbReference type="Pfam" id="PF12704"/>
    </source>
</evidence>
<evidence type="ECO:0000256" key="3">
    <source>
        <dbReference type="ARBA" id="ARBA00022692"/>
    </source>
</evidence>
<keyword evidence="3 6" id="KW-0812">Transmembrane</keyword>
<feature type="transmembrane region" description="Helical" evidence="6">
    <location>
        <begin position="284"/>
        <end position="303"/>
    </location>
</feature>
<dbReference type="Pfam" id="PF02687">
    <property type="entry name" value="FtsX"/>
    <property type="match status" value="2"/>
</dbReference>
<feature type="transmembrane region" description="Helical" evidence="6">
    <location>
        <begin position="419"/>
        <end position="442"/>
    </location>
</feature>
<feature type="transmembrane region" description="Helical" evidence="6">
    <location>
        <begin position="328"/>
        <end position="355"/>
    </location>
</feature>
<evidence type="ECO:0000259" key="7">
    <source>
        <dbReference type="Pfam" id="PF02687"/>
    </source>
</evidence>
<feature type="transmembrane region" description="Helical" evidence="6">
    <location>
        <begin position="21"/>
        <end position="41"/>
    </location>
</feature>
<evidence type="ECO:0000313" key="9">
    <source>
        <dbReference type="EMBL" id="MFD2962486.1"/>
    </source>
</evidence>
<dbReference type="PANTHER" id="PTHR30572">
    <property type="entry name" value="MEMBRANE COMPONENT OF TRANSPORTER-RELATED"/>
    <property type="match status" value="1"/>
</dbReference>
<feature type="domain" description="ABC3 transporter permease C-terminal" evidence="7">
    <location>
        <begin position="287"/>
        <end position="402"/>
    </location>
</feature>
<sequence length="786" mass="88401">MFRNYLKTAWRNIWKSRFFSIVNILGLALGLAIGTLILMWVQDERRFDNFYKKSADIYSLQLFGGTGSSKQIWTVDVAPMGPLAKEEIPEVRDQVRITSANDFSLFRYGNKVFGDENAVYVDPSFFSIFDLTVLEGKAANPFAVANAVVLTKKTAQKYFGETSAVGKVLIANDSVPLTVTAVIADFPHNSSFKFSIMASMDDFATRELSTHRHDIMSDFSNFNYQTFLLLQPGTSLPTLSKRLFDIHLAHKADDTDVEYLIQPLSKTHLYNADGTDRGMKTVKIFFAIAILIFVIACINYVNLSTARAMLRAKEVSMRKIIGAARRQLFLQFIIETILLFVIATLIALCLMALLMPIFNQLSGKQMVLNIADKGFLVIFLTAISGTVLASSFYPALLLSGFEPLKALKGKISNSIGDVLFRKILVVVQFVFSVVLIASTIFVTKQLRYMRNKDLGYDKEQVFGVGMRDMKVHYEAVKAELLKQPGIENVTRSMGNIMWLGNITGNNDWDGKEPNTTFITYPVAVDQNFLSFYKMKLLQGEDFTGMPSDSTHFILNETAVREAGIQNPIGKRYRLWDKEGTIIGVVKDFHFASMKEKIHPAIFYYAPNKANVIHIRTTAQQADQAISAVAHQFKKYNGEYPFNYNFQDDVYNYLYESEIHEAALFNYFSGIAIFISCLGLLGLTVFTAQSRTKEIGIRKVLGSSTWGIVRLMAFDFLRLVLIAIAIAIPIAWLGMNEWLRSFAYRTDLNLWIFALAGLISILIALLTISHQAIKSALANPVKSLKDE</sequence>
<keyword evidence="10" id="KW-1185">Reference proteome</keyword>
<organism evidence="9 10">
    <name type="scientific">Olivibacter jilunii</name>
    <dbReference type="NCBI Taxonomy" id="985016"/>
    <lineage>
        <taxon>Bacteria</taxon>
        <taxon>Pseudomonadati</taxon>
        <taxon>Bacteroidota</taxon>
        <taxon>Sphingobacteriia</taxon>
        <taxon>Sphingobacteriales</taxon>
        <taxon>Sphingobacteriaceae</taxon>
        <taxon>Olivibacter</taxon>
    </lineage>
</organism>
<comment type="caution">
    <text evidence="9">The sequence shown here is derived from an EMBL/GenBank/DDBJ whole genome shotgun (WGS) entry which is preliminary data.</text>
</comment>
<name>A0ABW6B2I8_9SPHI</name>
<keyword evidence="5 6" id="KW-0472">Membrane</keyword>